<evidence type="ECO:0000313" key="3">
    <source>
        <dbReference type="EMBL" id="KAF2317600.1"/>
    </source>
</evidence>
<proteinExistence type="predicted"/>
<feature type="repeat" description="ANK" evidence="1">
    <location>
        <begin position="74"/>
        <end position="97"/>
    </location>
</feature>
<dbReference type="Gene3D" id="1.25.40.20">
    <property type="entry name" value="Ankyrin repeat-containing domain"/>
    <property type="match status" value="2"/>
</dbReference>
<protein>
    <recommendedName>
        <fullName evidence="5">PGG domain-containing protein</fullName>
    </recommendedName>
</protein>
<keyword evidence="4" id="KW-1185">Reference proteome</keyword>
<evidence type="ECO:0008006" key="5">
    <source>
        <dbReference type="Google" id="ProtNLM"/>
    </source>
</evidence>
<keyword evidence="1" id="KW-0040">ANK repeat</keyword>
<comment type="caution">
    <text evidence="3">The sequence shown here is derived from an EMBL/GenBank/DDBJ whole genome shotgun (WGS) entry which is preliminary data.</text>
</comment>
<evidence type="ECO:0000256" key="1">
    <source>
        <dbReference type="PROSITE-ProRule" id="PRU00023"/>
    </source>
</evidence>
<dbReference type="PANTHER" id="PTHR24121">
    <property type="entry name" value="NO MECHANORECEPTOR POTENTIAL C, ISOFORM D-RELATED"/>
    <property type="match status" value="1"/>
</dbReference>
<dbReference type="SUPFAM" id="SSF48403">
    <property type="entry name" value="Ankyrin repeat"/>
    <property type="match status" value="1"/>
</dbReference>
<feature type="compositionally biased region" description="Basic and acidic residues" evidence="2">
    <location>
        <begin position="102"/>
        <end position="133"/>
    </location>
</feature>
<dbReference type="SMART" id="SM00248">
    <property type="entry name" value="ANK"/>
    <property type="match status" value="4"/>
</dbReference>
<dbReference type="PROSITE" id="PS50088">
    <property type="entry name" value="ANK_REPEAT"/>
    <property type="match status" value="1"/>
</dbReference>
<dbReference type="Pfam" id="PF00023">
    <property type="entry name" value="Ank"/>
    <property type="match status" value="1"/>
</dbReference>
<evidence type="ECO:0000256" key="2">
    <source>
        <dbReference type="SAM" id="MobiDB-lite"/>
    </source>
</evidence>
<dbReference type="Proteomes" id="UP000467840">
    <property type="component" value="Chromosome 6"/>
</dbReference>
<sequence>METCTYIGVELLNAAEASRLASFENYPESLDSLLSPNKNTILHIYLSTPSERSTEFIKGVLSICPPLLWKVNAHGDTPLHIAARYGHADAAKELIERAKASTRNEIDLESGEGSREQIKFSDSESGEWSRESIEQANASDLESGEGSRESIEQANASDLESGEGSRESIEQANASDLESGEGSRESIEQANASDLESEEEPRESEMAAVRKMLRMTNKNKETALHEAARNKRSLGVVEAIMSNEDPAEFTYSSNNRGETPLYLAVKNRNGRIACALLLHYDSELLAYGGPNGKTALHEASVLDCEDDDFTNKGRSVSRS</sequence>
<dbReference type="PROSITE" id="PS50297">
    <property type="entry name" value="ANK_REP_REGION"/>
    <property type="match status" value="1"/>
</dbReference>
<reference evidence="3 4" key="1">
    <citation type="journal article" date="2020" name="Mol. Plant">
        <title>The Chromosome-Based Rubber Tree Genome Provides New Insights into Spurge Genome Evolution and Rubber Biosynthesis.</title>
        <authorList>
            <person name="Liu J."/>
            <person name="Shi C."/>
            <person name="Shi C.C."/>
            <person name="Li W."/>
            <person name="Zhang Q.J."/>
            <person name="Zhang Y."/>
            <person name="Li K."/>
            <person name="Lu H.F."/>
            <person name="Shi C."/>
            <person name="Zhu S.T."/>
            <person name="Xiao Z.Y."/>
            <person name="Nan H."/>
            <person name="Yue Y."/>
            <person name="Zhu X.G."/>
            <person name="Wu Y."/>
            <person name="Hong X.N."/>
            <person name="Fan G.Y."/>
            <person name="Tong Y."/>
            <person name="Zhang D."/>
            <person name="Mao C.L."/>
            <person name="Liu Y.L."/>
            <person name="Hao S.J."/>
            <person name="Liu W.Q."/>
            <person name="Lv M.Q."/>
            <person name="Zhang H.B."/>
            <person name="Liu Y."/>
            <person name="Hu-Tang G.R."/>
            <person name="Wang J.P."/>
            <person name="Wang J.H."/>
            <person name="Sun Y.H."/>
            <person name="Ni S.B."/>
            <person name="Chen W.B."/>
            <person name="Zhang X.C."/>
            <person name="Jiao Y.N."/>
            <person name="Eichler E.E."/>
            <person name="Li G.H."/>
            <person name="Liu X."/>
            <person name="Gao L.Z."/>
        </authorList>
    </citation>
    <scope>NUCLEOTIDE SEQUENCE [LARGE SCALE GENOMIC DNA]</scope>
    <source>
        <strain evidence="4">cv. GT1</strain>
        <tissue evidence="3">Leaf</tissue>
    </source>
</reference>
<name>A0A6A6MVQ2_HEVBR</name>
<accession>A0A6A6MVQ2</accession>
<gene>
    <name evidence="3" type="ORF">GH714_025164</name>
</gene>
<organism evidence="3 4">
    <name type="scientific">Hevea brasiliensis</name>
    <name type="common">Para rubber tree</name>
    <name type="synonym">Siphonia brasiliensis</name>
    <dbReference type="NCBI Taxonomy" id="3981"/>
    <lineage>
        <taxon>Eukaryota</taxon>
        <taxon>Viridiplantae</taxon>
        <taxon>Streptophyta</taxon>
        <taxon>Embryophyta</taxon>
        <taxon>Tracheophyta</taxon>
        <taxon>Spermatophyta</taxon>
        <taxon>Magnoliopsida</taxon>
        <taxon>eudicotyledons</taxon>
        <taxon>Gunneridae</taxon>
        <taxon>Pentapetalae</taxon>
        <taxon>rosids</taxon>
        <taxon>fabids</taxon>
        <taxon>Malpighiales</taxon>
        <taxon>Euphorbiaceae</taxon>
        <taxon>Crotonoideae</taxon>
        <taxon>Micrandreae</taxon>
        <taxon>Hevea</taxon>
    </lineage>
</organism>
<dbReference type="Pfam" id="PF12796">
    <property type="entry name" value="Ank_2"/>
    <property type="match status" value="1"/>
</dbReference>
<dbReference type="EMBL" id="JAAGAX010000004">
    <property type="protein sequence ID" value="KAF2317600.1"/>
    <property type="molecule type" value="Genomic_DNA"/>
</dbReference>
<dbReference type="InterPro" id="IPR036770">
    <property type="entry name" value="Ankyrin_rpt-contain_sf"/>
</dbReference>
<dbReference type="AlphaFoldDB" id="A0A6A6MVQ2"/>
<evidence type="ECO:0000313" key="4">
    <source>
        <dbReference type="Proteomes" id="UP000467840"/>
    </source>
</evidence>
<feature type="region of interest" description="Disordered" evidence="2">
    <location>
        <begin position="102"/>
        <end position="206"/>
    </location>
</feature>
<dbReference type="InterPro" id="IPR002110">
    <property type="entry name" value="Ankyrin_rpt"/>
</dbReference>
<dbReference type="PANTHER" id="PTHR24121:SF22">
    <property type="entry name" value="PROTEIN ACCELERATED CELL DEATH 6-LIKE"/>
    <property type="match status" value="1"/>
</dbReference>